<evidence type="ECO:0000256" key="3">
    <source>
        <dbReference type="ARBA" id="ARBA00013017"/>
    </source>
</evidence>
<dbReference type="OrthoDB" id="9812811at2"/>
<dbReference type="NCBIfam" id="NF006960">
    <property type="entry name" value="PRK09437.1"/>
    <property type="match status" value="1"/>
</dbReference>
<evidence type="ECO:0000256" key="4">
    <source>
        <dbReference type="ARBA" id="ARBA00022559"/>
    </source>
</evidence>
<dbReference type="InterPro" id="IPR013766">
    <property type="entry name" value="Thioredoxin_domain"/>
</dbReference>
<dbReference type="PANTHER" id="PTHR42801">
    <property type="entry name" value="THIOREDOXIN-DEPENDENT PEROXIDE REDUCTASE"/>
    <property type="match status" value="1"/>
</dbReference>
<evidence type="ECO:0000256" key="10">
    <source>
        <dbReference type="ARBA" id="ARBA00038489"/>
    </source>
</evidence>
<dbReference type="InterPro" id="IPR036249">
    <property type="entry name" value="Thioredoxin-like_sf"/>
</dbReference>
<dbReference type="GO" id="GO:0005737">
    <property type="term" value="C:cytoplasm"/>
    <property type="evidence" value="ECO:0007669"/>
    <property type="project" value="TreeGrafter"/>
</dbReference>
<dbReference type="KEGG" id="svp:Pan189_30370"/>
<name>A0A517R422_9PLAN</name>
<keyword evidence="4 15" id="KW-0575">Peroxidase</keyword>
<comment type="similarity">
    <text evidence="10">Belongs to the peroxiredoxin family. BCP/PrxQ subfamily.</text>
</comment>
<evidence type="ECO:0000256" key="12">
    <source>
        <dbReference type="ARBA" id="ARBA00049091"/>
    </source>
</evidence>
<dbReference type="Proteomes" id="UP000317318">
    <property type="component" value="Chromosome"/>
</dbReference>
<dbReference type="CDD" id="cd03017">
    <property type="entry name" value="PRX_BCP"/>
    <property type="match status" value="1"/>
</dbReference>
<dbReference type="GO" id="GO:0034599">
    <property type="term" value="P:cellular response to oxidative stress"/>
    <property type="evidence" value="ECO:0007669"/>
    <property type="project" value="TreeGrafter"/>
</dbReference>
<dbReference type="InterPro" id="IPR050924">
    <property type="entry name" value="Peroxiredoxin_BCP/PrxQ"/>
</dbReference>
<dbReference type="InterPro" id="IPR000866">
    <property type="entry name" value="AhpC/TSA"/>
</dbReference>
<evidence type="ECO:0000256" key="5">
    <source>
        <dbReference type="ARBA" id="ARBA00022862"/>
    </source>
</evidence>
<keyword evidence="16" id="KW-1185">Reference proteome</keyword>
<dbReference type="SUPFAM" id="SSF52833">
    <property type="entry name" value="Thioredoxin-like"/>
    <property type="match status" value="1"/>
</dbReference>
<evidence type="ECO:0000256" key="6">
    <source>
        <dbReference type="ARBA" id="ARBA00023002"/>
    </source>
</evidence>
<dbReference type="RefSeq" id="WP_145364731.1">
    <property type="nucleotide sequence ID" value="NZ_CP036268.1"/>
</dbReference>
<feature type="domain" description="Thioredoxin" evidence="14">
    <location>
        <begin position="5"/>
        <end position="159"/>
    </location>
</feature>
<keyword evidence="7" id="KW-1015">Disulfide bond</keyword>
<organism evidence="15 16">
    <name type="scientific">Stratiformator vulcanicus</name>
    <dbReference type="NCBI Taxonomy" id="2527980"/>
    <lineage>
        <taxon>Bacteria</taxon>
        <taxon>Pseudomonadati</taxon>
        <taxon>Planctomycetota</taxon>
        <taxon>Planctomycetia</taxon>
        <taxon>Planctomycetales</taxon>
        <taxon>Planctomycetaceae</taxon>
        <taxon>Stratiformator</taxon>
    </lineage>
</organism>
<keyword evidence="6 15" id="KW-0560">Oxidoreductase</keyword>
<keyword evidence="8" id="KW-0676">Redox-active center</keyword>
<dbReference type="PANTHER" id="PTHR42801:SF4">
    <property type="entry name" value="AHPC_TSA FAMILY PROTEIN"/>
    <property type="match status" value="1"/>
</dbReference>
<sequence>MADLPAAGKKAPAFHLPAFPEGKKVRLSSFQGEKNVVLYFYPRDMTPGCTTEACDFRDAIATFDDADTAVLGISTDSLKSHEKFAAKYELPFTLLSDEDHAICEKYGVWAEKNMYGKKSFGVQRATFLIDKQGKVAAVWPKVKVKGHVDEVAAKLDDLD</sequence>
<evidence type="ECO:0000256" key="13">
    <source>
        <dbReference type="PIRSR" id="PIRSR000239-1"/>
    </source>
</evidence>
<dbReference type="EMBL" id="CP036268">
    <property type="protein sequence ID" value="QDT38642.1"/>
    <property type="molecule type" value="Genomic_DNA"/>
</dbReference>
<dbReference type="Pfam" id="PF00578">
    <property type="entry name" value="AhpC-TSA"/>
    <property type="match status" value="1"/>
</dbReference>
<comment type="catalytic activity">
    <reaction evidence="12">
        <text>a hydroperoxide + [thioredoxin]-dithiol = an alcohol + [thioredoxin]-disulfide + H2O</text>
        <dbReference type="Rhea" id="RHEA:62620"/>
        <dbReference type="Rhea" id="RHEA-COMP:10698"/>
        <dbReference type="Rhea" id="RHEA-COMP:10700"/>
        <dbReference type="ChEBI" id="CHEBI:15377"/>
        <dbReference type="ChEBI" id="CHEBI:29950"/>
        <dbReference type="ChEBI" id="CHEBI:30879"/>
        <dbReference type="ChEBI" id="CHEBI:35924"/>
        <dbReference type="ChEBI" id="CHEBI:50058"/>
        <dbReference type="EC" id="1.11.1.24"/>
    </reaction>
</comment>
<accession>A0A517R422</accession>
<dbReference type="FunFam" id="3.40.30.10:FF:000007">
    <property type="entry name" value="Thioredoxin-dependent thiol peroxidase"/>
    <property type="match status" value="1"/>
</dbReference>
<evidence type="ECO:0000259" key="14">
    <source>
        <dbReference type="PROSITE" id="PS51352"/>
    </source>
</evidence>
<dbReference type="PROSITE" id="PS51352">
    <property type="entry name" value="THIOREDOXIN_2"/>
    <property type="match status" value="1"/>
</dbReference>
<evidence type="ECO:0000256" key="2">
    <source>
        <dbReference type="ARBA" id="ARBA00011245"/>
    </source>
</evidence>
<comment type="function">
    <text evidence="1">Thiol-specific peroxidase that catalyzes the reduction of hydrogen peroxide and organic hydroperoxides to water and alcohols, respectively. Plays a role in cell protection against oxidative stress by detoxifying peroxides and as sensor of hydrogen peroxide-mediated signaling events.</text>
</comment>
<dbReference type="GO" id="GO:0008379">
    <property type="term" value="F:thioredoxin peroxidase activity"/>
    <property type="evidence" value="ECO:0007669"/>
    <property type="project" value="TreeGrafter"/>
</dbReference>
<dbReference type="InterPro" id="IPR024706">
    <property type="entry name" value="Peroxiredoxin_AhpC-typ"/>
</dbReference>
<feature type="active site" description="Cysteine sulfenic acid (-SOH) intermediate; for peroxidase activity" evidence="13">
    <location>
        <position position="49"/>
    </location>
</feature>
<evidence type="ECO:0000313" key="16">
    <source>
        <dbReference type="Proteomes" id="UP000317318"/>
    </source>
</evidence>
<proteinExistence type="inferred from homology"/>
<dbReference type="AlphaFoldDB" id="A0A517R422"/>
<reference evidence="15 16" key="1">
    <citation type="submission" date="2019-02" db="EMBL/GenBank/DDBJ databases">
        <title>Deep-cultivation of Planctomycetes and their phenomic and genomic characterization uncovers novel biology.</title>
        <authorList>
            <person name="Wiegand S."/>
            <person name="Jogler M."/>
            <person name="Boedeker C."/>
            <person name="Pinto D."/>
            <person name="Vollmers J."/>
            <person name="Rivas-Marin E."/>
            <person name="Kohn T."/>
            <person name="Peeters S.H."/>
            <person name="Heuer A."/>
            <person name="Rast P."/>
            <person name="Oberbeckmann S."/>
            <person name="Bunk B."/>
            <person name="Jeske O."/>
            <person name="Meyerdierks A."/>
            <person name="Storesund J.E."/>
            <person name="Kallscheuer N."/>
            <person name="Luecker S."/>
            <person name="Lage O.M."/>
            <person name="Pohl T."/>
            <person name="Merkel B.J."/>
            <person name="Hornburger P."/>
            <person name="Mueller R.-W."/>
            <person name="Bruemmer F."/>
            <person name="Labrenz M."/>
            <person name="Spormann A.M."/>
            <person name="Op den Camp H."/>
            <person name="Overmann J."/>
            <person name="Amann R."/>
            <person name="Jetten M.S.M."/>
            <person name="Mascher T."/>
            <person name="Medema M.H."/>
            <person name="Devos D.P."/>
            <person name="Kaster A.-K."/>
            <person name="Ovreas L."/>
            <person name="Rohde M."/>
            <person name="Galperin M.Y."/>
            <person name="Jogler C."/>
        </authorList>
    </citation>
    <scope>NUCLEOTIDE SEQUENCE [LARGE SCALE GENOMIC DNA]</scope>
    <source>
        <strain evidence="15 16">Pan189</strain>
    </source>
</reference>
<evidence type="ECO:0000256" key="8">
    <source>
        <dbReference type="ARBA" id="ARBA00023284"/>
    </source>
</evidence>
<evidence type="ECO:0000256" key="1">
    <source>
        <dbReference type="ARBA" id="ARBA00003330"/>
    </source>
</evidence>
<keyword evidence="5" id="KW-0049">Antioxidant</keyword>
<evidence type="ECO:0000256" key="11">
    <source>
        <dbReference type="ARBA" id="ARBA00042639"/>
    </source>
</evidence>
<gene>
    <name evidence="15" type="primary">bcp_2</name>
    <name evidence="15" type="ORF">Pan189_30370</name>
</gene>
<dbReference type="PIRSF" id="PIRSF000239">
    <property type="entry name" value="AHPC"/>
    <property type="match status" value="1"/>
</dbReference>
<protein>
    <recommendedName>
        <fullName evidence="3">thioredoxin-dependent peroxiredoxin</fullName>
        <ecNumber evidence="3">1.11.1.24</ecNumber>
    </recommendedName>
    <alternativeName>
        <fullName evidence="9">Thioredoxin peroxidase</fullName>
    </alternativeName>
    <alternativeName>
        <fullName evidence="11">Thioredoxin-dependent peroxiredoxin Bcp</fullName>
    </alternativeName>
</protein>
<dbReference type="Gene3D" id="3.40.30.10">
    <property type="entry name" value="Glutaredoxin"/>
    <property type="match status" value="1"/>
</dbReference>
<evidence type="ECO:0000256" key="9">
    <source>
        <dbReference type="ARBA" id="ARBA00032824"/>
    </source>
</evidence>
<dbReference type="EC" id="1.11.1.24" evidence="3"/>
<dbReference type="GO" id="GO:0045454">
    <property type="term" value="P:cell redox homeostasis"/>
    <property type="evidence" value="ECO:0007669"/>
    <property type="project" value="TreeGrafter"/>
</dbReference>
<evidence type="ECO:0000313" key="15">
    <source>
        <dbReference type="EMBL" id="QDT38642.1"/>
    </source>
</evidence>
<comment type="subunit">
    <text evidence="2">Monomer.</text>
</comment>
<evidence type="ECO:0000256" key="7">
    <source>
        <dbReference type="ARBA" id="ARBA00023157"/>
    </source>
</evidence>